<keyword evidence="4 10" id="KW-0169">Cobalamin biosynthesis</keyword>
<comment type="caution">
    <text evidence="10">Lacks conserved residue(s) required for the propagation of feature annotation.</text>
</comment>
<evidence type="ECO:0000256" key="3">
    <source>
        <dbReference type="ARBA" id="ARBA00022475"/>
    </source>
</evidence>
<sequence length="104" mass="11256">MRARRHLLTAACLLALVALFAVPLWLDSRRTGPDERFVGTDSAATSAIEQTHPDYQPWFRNLFEPSGEVESGLFALQAAAGAGVLGYAVGYLRGRKNPRPQGSA</sequence>
<keyword evidence="9 10" id="KW-0170">Cobalt</keyword>
<comment type="function">
    <text evidence="10">Part of the energy-coupling factor (ECF) transporter complex CbiMNOQ involved in cobalt import.</text>
</comment>
<keyword evidence="7 10" id="KW-0406">Ion transport</keyword>
<evidence type="ECO:0000256" key="1">
    <source>
        <dbReference type="ARBA" id="ARBA00022426"/>
    </source>
</evidence>
<keyword evidence="3 10" id="KW-1003">Cell membrane</keyword>
<evidence type="ECO:0000313" key="11">
    <source>
        <dbReference type="EMBL" id="MCG7320652.1"/>
    </source>
</evidence>
<keyword evidence="8 10" id="KW-0472">Membrane</keyword>
<dbReference type="Pfam" id="PF02553">
    <property type="entry name" value="CbiN"/>
    <property type="match status" value="1"/>
</dbReference>
<evidence type="ECO:0000256" key="4">
    <source>
        <dbReference type="ARBA" id="ARBA00022573"/>
    </source>
</evidence>
<gene>
    <name evidence="10" type="primary">cbiN</name>
    <name evidence="11" type="ORF">MHL29_01920</name>
</gene>
<evidence type="ECO:0000256" key="6">
    <source>
        <dbReference type="ARBA" id="ARBA00022989"/>
    </source>
</evidence>
<dbReference type="HAMAP" id="MF_00330">
    <property type="entry name" value="CbiN"/>
    <property type="match status" value="1"/>
</dbReference>
<dbReference type="NCBIfam" id="NF002780">
    <property type="entry name" value="PRK02898.1"/>
    <property type="match status" value="1"/>
</dbReference>
<evidence type="ECO:0000256" key="7">
    <source>
        <dbReference type="ARBA" id="ARBA00023065"/>
    </source>
</evidence>
<reference evidence="11 12" key="1">
    <citation type="submission" date="2022-02" db="EMBL/GenBank/DDBJ databases">
        <title>Uncovering new skin microbiome diversity through culturing and metagenomics.</title>
        <authorList>
            <person name="Conlan S."/>
            <person name="Deming C."/>
            <person name="Nisc Comparative Sequencing Program N."/>
            <person name="Segre J.A."/>
        </authorList>
    </citation>
    <scope>NUCLEOTIDE SEQUENCE [LARGE SCALE GENOMIC DNA]</scope>
    <source>
        <strain evidence="11 12">ACRQZ</strain>
    </source>
</reference>
<dbReference type="Proteomes" id="UP001521931">
    <property type="component" value="Unassembled WGS sequence"/>
</dbReference>
<comment type="subunit">
    <text evidence="10">Forms an energy-coupling factor (ECF) transporter complex composed of an ATP-binding protein (A component, CbiO), a transmembrane protein (T component, CbiQ) and 2 possible substrate-capture proteins (S components, CbiM and CbiN) of unknown stoichimetry.</text>
</comment>
<comment type="similarity">
    <text evidence="10">Belongs to the CbiN family.</text>
</comment>
<name>A0ABS9PZV6_9MICO</name>
<proteinExistence type="inferred from homology"/>
<comment type="subcellular location">
    <subcellularLocation>
        <location evidence="10">Cell membrane</location>
        <topology evidence="10">Multi-pass membrane protein</topology>
    </subcellularLocation>
</comment>
<evidence type="ECO:0000313" key="12">
    <source>
        <dbReference type="Proteomes" id="UP001521931"/>
    </source>
</evidence>
<evidence type="ECO:0000256" key="5">
    <source>
        <dbReference type="ARBA" id="ARBA00022692"/>
    </source>
</evidence>
<keyword evidence="2 10" id="KW-0813">Transport</keyword>
<dbReference type="PANTHER" id="PTHR38662">
    <property type="entry name" value="COBALT TRANSPORT PROTEIN CBIN"/>
    <property type="match status" value="1"/>
</dbReference>
<keyword evidence="6 10" id="KW-1133">Transmembrane helix</keyword>
<evidence type="ECO:0000256" key="8">
    <source>
        <dbReference type="ARBA" id="ARBA00023136"/>
    </source>
</evidence>
<dbReference type="InterPro" id="IPR003705">
    <property type="entry name" value="CbiN"/>
</dbReference>
<protein>
    <recommendedName>
        <fullName evidence="10">Cobalt transport protein CbiN</fullName>
    </recommendedName>
    <alternativeName>
        <fullName evidence="10">Energy-coupling factor transporter probable substrate-capture protein CbiN</fullName>
        <shortName evidence="10">ECF transporter S component CbiN</shortName>
    </alternativeName>
</protein>
<evidence type="ECO:0000256" key="2">
    <source>
        <dbReference type="ARBA" id="ARBA00022448"/>
    </source>
</evidence>
<dbReference type="RefSeq" id="WP_029211209.1">
    <property type="nucleotide sequence ID" value="NZ_DAMCTM010000011.1"/>
</dbReference>
<organism evidence="11 12">
    <name type="scientific">Arsenicicoccus bolidensis</name>
    <dbReference type="NCBI Taxonomy" id="229480"/>
    <lineage>
        <taxon>Bacteria</taxon>
        <taxon>Bacillati</taxon>
        <taxon>Actinomycetota</taxon>
        <taxon>Actinomycetes</taxon>
        <taxon>Micrococcales</taxon>
        <taxon>Intrasporangiaceae</taxon>
        <taxon>Arsenicicoccus</taxon>
    </lineage>
</organism>
<keyword evidence="12" id="KW-1185">Reference proteome</keyword>
<comment type="caution">
    <text evidence="11">The sequence shown here is derived from an EMBL/GenBank/DDBJ whole genome shotgun (WGS) entry which is preliminary data.</text>
</comment>
<comment type="pathway">
    <text evidence="10">Cofactor biosynthesis; adenosylcobalamin biosynthesis.</text>
</comment>
<dbReference type="EMBL" id="JAKRCV010000003">
    <property type="protein sequence ID" value="MCG7320652.1"/>
    <property type="molecule type" value="Genomic_DNA"/>
</dbReference>
<feature type="transmembrane region" description="Helical" evidence="10">
    <location>
        <begin position="72"/>
        <end position="92"/>
    </location>
</feature>
<evidence type="ECO:0000256" key="9">
    <source>
        <dbReference type="ARBA" id="ARBA00023285"/>
    </source>
</evidence>
<keyword evidence="5 10" id="KW-0812">Transmembrane</keyword>
<keyword evidence="1 10" id="KW-0171">Cobalt transport</keyword>
<dbReference type="PANTHER" id="PTHR38662:SF1">
    <property type="entry name" value="COBALT TRANSPORT PROTEIN CBIN"/>
    <property type="match status" value="1"/>
</dbReference>
<accession>A0ABS9PZV6</accession>
<evidence type="ECO:0000256" key="10">
    <source>
        <dbReference type="HAMAP-Rule" id="MF_00330"/>
    </source>
</evidence>